<organism evidence="1 2">
    <name type="scientific">Agrocybe pediades</name>
    <dbReference type="NCBI Taxonomy" id="84607"/>
    <lineage>
        <taxon>Eukaryota</taxon>
        <taxon>Fungi</taxon>
        <taxon>Dikarya</taxon>
        <taxon>Basidiomycota</taxon>
        <taxon>Agaricomycotina</taxon>
        <taxon>Agaricomycetes</taxon>
        <taxon>Agaricomycetidae</taxon>
        <taxon>Agaricales</taxon>
        <taxon>Agaricineae</taxon>
        <taxon>Strophariaceae</taxon>
        <taxon>Agrocybe</taxon>
    </lineage>
</organism>
<dbReference type="AlphaFoldDB" id="A0A8H4QSH7"/>
<sequence length="355" mass="40463">MSRTHRDPCATIHTDVDIASLLEDSLNGSDSTTVSSPEMQVPLPTITLADWTLHSISVHACHQSAIPAVMQCHRHYMILHLYRDVDPQGVLDGVWAVRRHLDLRLEFVHHEAHNPHQQMYFRIVPMQAGEVLSYDQSCVAKIDLSSTESDSSSGRSTLCPETPETDFEIEGVKEEQSEHHHDAYKFESSFPLQAKTHFHKEGSSFLCDRFQDKPETVRNGIRDPDNGTPTIVVEAYANEFSEFDLDENNAVQFNLLDLTLLFRSLKQSATPRHSRKSTDEEDQIPWGVAFSEAVMQILEALGYTYTRNDPAHFDRQALSDSEVRVILPELLHSMECSHRAMEEWITLNRHFLEGK</sequence>
<dbReference type="EMBL" id="JAACJL010000031">
    <property type="protein sequence ID" value="KAF4616595.1"/>
    <property type="molecule type" value="Genomic_DNA"/>
</dbReference>
<protein>
    <submittedName>
        <fullName evidence="1">Uncharacterized protein</fullName>
    </submittedName>
</protein>
<accession>A0A8H4QSH7</accession>
<keyword evidence="2" id="KW-1185">Reference proteome</keyword>
<name>A0A8H4QSH7_9AGAR</name>
<dbReference type="Proteomes" id="UP000521872">
    <property type="component" value="Unassembled WGS sequence"/>
</dbReference>
<gene>
    <name evidence="1" type="ORF">D9613_008284</name>
</gene>
<comment type="caution">
    <text evidence="1">The sequence shown here is derived from an EMBL/GenBank/DDBJ whole genome shotgun (WGS) entry which is preliminary data.</text>
</comment>
<evidence type="ECO:0000313" key="1">
    <source>
        <dbReference type="EMBL" id="KAF4616595.1"/>
    </source>
</evidence>
<reference evidence="1 2" key="1">
    <citation type="submission" date="2019-12" db="EMBL/GenBank/DDBJ databases">
        <authorList>
            <person name="Floudas D."/>
            <person name="Bentzer J."/>
            <person name="Ahren D."/>
            <person name="Johansson T."/>
            <person name="Persson P."/>
            <person name="Tunlid A."/>
        </authorList>
    </citation>
    <scope>NUCLEOTIDE SEQUENCE [LARGE SCALE GENOMIC DNA]</scope>
    <source>
        <strain evidence="1 2">CBS 102.39</strain>
    </source>
</reference>
<proteinExistence type="predicted"/>
<evidence type="ECO:0000313" key="2">
    <source>
        <dbReference type="Proteomes" id="UP000521872"/>
    </source>
</evidence>